<feature type="transmembrane region" description="Helical" evidence="7">
    <location>
        <begin position="387"/>
        <end position="410"/>
    </location>
</feature>
<dbReference type="Proteomes" id="UP001162060">
    <property type="component" value="Unassembled WGS sequence"/>
</dbReference>
<organism evidence="8 9">
    <name type="scientific">Peronospora matthiolae</name>
    <dbReference type="NCBI Taxonomy" id="2874970"/>
    <lineage>
        <taxon>Eukaryota</taxon>
        <taxon>Sar</taxon>
        <taxon>Stramenopiles</taxon>
        <taxon>Oomycota</taxon>
        <taxon>Peronosporomycetes</taxon>
        <taxon>Peronosporales</taxon>
        <taxon>Peronosporaceae</taxon>
        <taxon>Peronospora</taxon>
    </lineage>
</organism>
<feature type="transmembrane region" description="Helical" evidence="7">
    <location>
        <begin position="359"/>
        <end position="381"/>
    </location>
</feature>
<evidence type="ECO:0000256" key="2">
    <source>
        <dbReference type="ARBA" id="ARBA00007015"/>
    </source>
</evidence>
<keyword evidence="5 7" id="KW-1133">Transmembrane helix</keyword>
<feature type="transmembrane region" description="Helical" evidence="7">
    <location>
        <begin position="217"/>
        <end position="238"/>
    </location>
</feature>
<name>A0AAV1V5J6_9STRA</name>
<proteinExistence type="inferred from homology"/>
<reference evidence="8" key="1">
    <citation type="submission" date="2024-01" db="EMBL/GenBank/DDBJ databases">
        <authorList>
            <person name="Webb A."/>
        </authorList>
    </citation>
    <scope>NUCLEOTIDE SEQUENCE</scope>
    <source>
        <strain evidence="8">Pm1</strain>
    </source>
</reference>
<feature type="transmembrane region" description="Helical" evidence="7">
    <location>
        <begin position="175"/>
        <end position="197"/>
    </location>
</feature>
<dbReference type="PANTHER" id="PTHR31585:SF5">
    <property type="entry name" value="RNA-BINDING S4 DOMAIN-CONTAINING PROTEIN"/>
    <property type="match status" value="1"/>
</dbReference>
<gene>
    <name evidence="8" type="ORF">PM001_LOCUS26057</name>
</gene>
<evidence type="ECO:0000256" key="4">
    <source>
        <dbReference type="ARBA" id="ARBA00022692"/>
    </source>
</evidence>
<keyword evidence="3" id="KW-0813">Transport</keyword>
<dbReference type="PANTHER" id="PTHR31585">
    <property type="entry name" value="FOLATE-BIOPTERIN TRANSPORTER 1, CHLOROPLASTIC"/>
    <property type="match status" value="1"/>
</dbReference>
<dbReference type="AlphaFoldDB" id="A0AAV1V5J6"/>
<feature type="transmembrane region" description="Helical" evidence="7">
    <location>
        <begin position="469"/>
        <end position="491"/>
    </location>
</feature>
<feature type="transmembrane region" description="Helical" evidence="7">
    <location>
        <begin position="330"/>
        <end position="352"/>
    </location>
</feature>
<keyword evidence="4 7" id="KW-0812">Transmembrane</keyword>
<dbReference type="EMBL" id="CAKLBY020000259">
    <property type="protein sequence ID" value="CAK7940907.1"/>
    <property type="molecule type" value="Genomic_DNA"/>
</dbReference>
<accession>A0AAV1V5J6</accession>
<comment type="subcellular location">
    <subcellularLocation>
        <location evidence="1">Membrane</location>
        <topology evidence="1">Multi-pass membrane protein</topology>
    </subcellularLocation>
</comment>
<comment type="similarity">
    <text evidence="2">Belongs to the major facilitator superfamily. Folate-biopterin transporter (TC 2.A.71) family.</text>
</comment>
<dbReference type="InterPro" id="IPR039309">
    <property type="entry name" value="BT1"/>
</dbReference>
<feature type="transmembrane region" description="Helical" evidence="7">
    <location>
        <begin position="422"/>
        <end position="439"/>
    </location>
</feature>
<feature type="transmembrane region" description="Helical" evidence="7">
    <location>
        <begin position="512"/>
        <end position="534"/>
    </location>
</feature>
<feature type="transmembrane region" description="Helical" evidence="7">
    <location>
        <begin position="250"/>
        <end position="267"/>
    </location>
</feature>
<dbReference type="Pfam" id="PF03092">
    <property type="entry name" value="BT1"/>
    <property type="match status" value="1"/>
</dbReference>
<evidence type="ECO:0000256" key="6">
    <source>
        <dbReference type="ARBA" id="ARBA00023136"/>
    </source>
</evidence>
<evidence type="ECO:0000313" key="8">
    <source>
        <dbReference type="EMBL" id="CAK7940907.1"/>
    </source>
</evidence>
<dbReference type="GO" id="GO:0016020">
    <property type="term" value="C:membrane"/>
    <property type="evidence" value="ECO:0007669"/>
    <property type="project" value="UniProtKB-SubCell"/>
</dbReference>
<evidence type="ECO:0000256" key="3">
    <source>
        <dbReference type="ARBA" id="ARBA00022448"/>
    </source>
</evidence>
<evidence type="ECO:0000313" key="9">
    <source>
        <dbReference type="Proteomes" id="UP001162060"/>
    </source>
</evidence>
<feature type="transmembrane region" description="Helical" evidence="7">
    <location>
        <begin position="288"/>
        <end position="310"/>
    </location>
</feature>
<protein>
    <recommendedName>
        <fullName evidence="10">Transmembrane protein</fullName>
    </recommendedName>
</protein>
<feature type="transmembrane region" description="Helical" evidence="7">
    <location>
        <begin position="109"/>
        <end position="128"/>
    </location>
</feature>
<evidence type="ECO:0000256" key="5">
    <source>
        <dbReference type="ARBA" id="ARBA00022989"/>
    </source>
</evidence>
<dbReference type="InterPro" id="IPR036259">
    <property type="entry name" value="MFS_trans_sf"/>
</dbReference>
<comment type="caution">
    <text evidence="8">The sequence shown here is derived from an EMBL/GenBank/DDBJ whole genome shotgun (WGS) entry which is preliminary data.</text>
</comment>
<sequence>MQLASNGAAGFQNYHSPPLPDCTIDAAMSPHATKEFGSPTLETGASQSLHEGDMYGSLRKGDPVKFFSKECAGIVAATIASAFSTECLNSVIEPMLKHHFSLDGAELAAVLRLISMPSTFCFFFGMLSDCYPIMGFRRKAYLIICLMVTVLCYFVLSVLNAYAEGLEEGTGGTGLVVGIVAFATVASTANMVTFMCVRTRVIELSQRESLAMRGAIIGTYVMFRFAVCMVTYTCVYAVRSSAIYHSTEMALYGILVAFSIPLVWKVWQEKYYSLSTSMKTRGQILWKVMQQKAVWTILLFLCISTFFNSIKFSDPDLLIRFWAGVNNDNMLLQQVMTYGVMSLTVVVWRYFFMNRPWRTFFAMSTVILVISQCIVAIFVSLDILRSPYFYRVMTIFPSIATCIYWLATIVPLTEIIQEGSEGAIVGLMMSLHYSVLIFVQTNSAGLFRGTDFYDPTEFVSDSPKVRADVLLTVLLNYGINALALIGIYFLPQQKLHTQQLRSFGGYTKCASAAILAFIVTLFVYSLVVTLLALLPSTSCLGIAGGEGC</sequence>
<evidence type="ECO:0008006" key="10">
    <source>
        <dbReference type="Google" id="ProtNLM"/>
    </source>
</evidence>
<evidence type="ECO:0000256" key="7">
    <source>
        <dbReference type="SAM" id="Phobius"/>
    </source>
</evidence>
<keyword evidence="6 7" id="KW-0472">Membrane</keyword>
<feature type="transmembrane region" description="Helical" evidence="7">
    <location>
        <begin position="140"/>
        <end position="163"/>
    </location>
</feature>
<dbReference type="SUPFAM" id="SSF103473">
    <property type="entry name" value="MFS general substrate transporter"/>
    <property type="match status" value="1"/>
</dbReference>
<evidence type="ECO:0000256" key="1">
    <source>
        <dbReference type="ARBA" id="ARBA00004141"/>
    </source>
</evidence>